<dbReference type="GO" id="GO:0003723">
    <property type="term" value="F:RNA binding"/>
    <property type="evidence" value="ECO:0007669"/>
    <property type="project" value="InterPro"/>
</dbReference>
<evidence type="ECO:0000256" key="1">
    <source>
        <dbReference type="ARBA" id="ARBA00022737"/>
    </source>
</evidence>
<proteinExistence type="inferred from homology"/>
<dbReference type="Pfam" id="PF13041">
    <property type="entry name" value="PPR_2"/>
    <property type="match status" value="5"/>
</dbReference>
<dbReference type="PANTHER" id="PTHR47926:SF382">
    <property type="entry name" value="PENTACOTRIPEPTIDE-REPEAT REGION OF PRORP DOMAIN-CONTAINING PROTEIN"/>
    <property type="match status" value="1"/>
</dbReference>
<evidence type="ECO:0000313" key="4">
    <source>
        <dbReference type="EMBL" id="KAH7438133.1"/>
    </source>
</evidence>
<evidence type="ECO:0000256" key="3">
    <source>
        <dbReference type="PROSITE-ProRule" id="PRU00708"/>
    </source>
</evidence>
<dbReference type="FunFam" id="1.25.40.10:FF:000158">
    <property type="entry name" value="pentatricopeptide repeat-containing protein At2g33680"/>
    <property type="match status" value="1"/>
</dbReference>
<dbReference type="GO" id="GO:0048731">
    <property type="term" value="P:system development"/>
    <property type="evidence" value="ECO:0007669"/>
    <property type="project" value="UniProtKB-ARBA"/>
</dbReference>
<dbReference type="InterPro" id="IPR046960">
    <property type="entry name" value="PPR_At4g14850-like_plant"/>
</dbReference>
<keyword evidence="1" id="KW-0677">Repeat</keyword>
<feature type="repeat" description="PPR" evidence="3">
    <location>
        <begin position="690"/>
        <end position="724"/>
    </location>
</feature>
<accession>A0A8T2UWN2</accession>
<protein>
    <recommendedName>
        <fullName evidence="6">Pentatricopeptide repeat-containing protein</fullName>
    </recommendedName>
</protein>
<comment type="caution">
    <text evidence="4">The sequence shown here is derived from an EMBL/GenBank/DDBJ whole genome shotgun (WGS) entry which is preliminary data.</text>
</comment>
<comment type="similarity">
    <text evidence="2">Belongs to the PPR family. PCMP-E subfamily.</text>
</comment>
<dbReference type="FunFam" id="1.25.40.10:FF:000205">
    <property type="entry name" value="Pentatricopeptide repeat-containing protein, mitochondrial"/>
    <property type="match status" value="1"/>
</dbReference>
<dbReference type="PROSITE" id="PS51375">
    <property type="entry name" value="PPR"/>
    <property type="match status" value="6"/>
</dbReference>
<gene>
    <name evidence="4" type="ORF">KP509_04G002300</name>
</gene>
<dbReference type="FunFam" id="1.25.40.10:FF:000344">
    <property type="entry name" value="Pentatricopeptide repeat-containing protein"/>
    <property type="match status" value="1"/>
</dbReference>
<dbReference type="Gene3D" id="1.25.40.10">
    <property type="entry name" value="Tetratricopeptide repeat domain"/>
    <property type="match status" value="7"/>
</dbReference>
<organism evidence="4 5">
    <name type="scientific">Ceratopteris richardii</name>
    <name type="common">Triangle waterfern</name>
    <dbReference type="NCBI Taxonomy" id="49495"/>
    <lineage>
        <taxon>Eukaryota</taxon>
        <taxon>Viridiplantae</taxon>
        <taxon>Streptophyta</taxon>
        <taxon>Embryophyta</taxon>
        <taxon>Tracheophyta</taxon>
        <taxon>Polypodiopsida</taxon>
        <taxon>Polypodiidae</taxon>
        <taxon>Polypodiales</taxon>
        <taxon>Pteridineae</taxon>
        <taxon>Pteridaceae</taxon>
        <taxon>Parkerioideae</taxon>
        <taxon>Ceratopteris</taxon>
    </lineage>
</organism>
<dbReference type="InterPro" id="IPR011990">
    <property type="entry name" value="TPR-like_helical_dom_sf"/>
</dbReference>
<dbReference type="AlphaFoldDB" id="A0A8T2UWN2"/>
<evidence type="ECO:0000313" key="5">
    <source>
        <dbReference type="Proteomes" id="UP000825935"/>
    </source>
</evidence>
<dbReference type="Proteomes" id="UP000825935">
    <property type="component" value="Chromosome 4"/>
</dbReference>
<sequence length="837" mass="92538">MTKKIFCSWRSKTTNEHLAGISCKHLGVTRSNNVAPFYAYHKKRVLQVHTHVEKYLNSICNGVGSMSDAISIDDKLMCKDKHFWSDHLKGFILCKDLGLAFGFYHEMCKLCIIPEIHTFVALLKACAETENLKTGYKMHTQAVSIGIVESDLFVGNSLIDMYAKCDELVSAENVFNRLPVRDLVSWNTLISGLAKHKGSMIVLLCVKKMRKEGISPDATTFVCSLNACTDSGNKQEGLEFHSEIEKKGLLNKFVGNALVDMYSKYGSLLDAQNVFDSLPNRDVIAYNSLISGYAELGFRKEVFNLFDKMQHAGLFPNAITFVGILKACRSGIDPMYLAGVHAEISRKGLLGKNLYVGNALIDTYCRHGLLVEAHEVLESLPIRNVISWTALIAGYVEFGIEEKALLCFDHMELDGVSANSATFICILRACSSIGLIIKGIIIHAEIGRQGVLEKELSMSTAIVDLYVSCGLLGRAEEVFDKLQVRDLILWTTLMDGYCKQGYGNKALECFRKLQLEGFCPNAYTYVCSLNACGQQAAAAEGIQLHSKLHTKGLVQGDVFIGNALVDMYAKCGLLTKAQEVFDNLPVRDVVSWTTLISAYAEHKSGEIALSMFEKMQYEGTSPNTATYICILKACSAIGAVDKGEDIHHDLTFHGYLDSNLPICNALVNMYAKCGSLGKALDVFYQLPEPDVVSWTSLIVGYMKVGQNFSALHVFDTMNRDGTIPDPVAFLSVLTACSRTGVLDKGKEYLQLMTGEYGLKPTLKHHTCMAHLLSSTGHLDQAFSLMENIPFRPDIVFMHAILDASKKWGDSNIGRRIFEHTQNSRNLYPSEATVGIPL</sequence>
<dbReference type="NCBIfam" id="TIGR00756">
    <property type="entry name" value="PPR"/>
    <property type="match status" value="4"/>
</dbReference>
<feature type="repeat" description="PPR" evidence="3">
    <location>
        <begin position="588"/>
        <end position="622"/>
    </location>
</feature>
<feature type="repeat" description="PPR" evidence="3">
    <location>
        <begin position="182"/>
        <end position="216"/>
    </location>
</feature>
<keyword evidence="5" id="KW-1185">Reference proteome</keyword>
<feature type="repeat" description="PPR" evidence="3">
    <location>
        <begin position="384"/>
        <end position="418"/>
    </location>
</feature>
<dbReference type="Pfam" id="PF01535">
    <property type="entry name" value="PPR"/>
    <property type="match status" value="6"/>
</dbReference>
<dbReference type="GO" id="GO:0009451">
    <property type="term" value="P:RNA modification"/>
    <property type="evidence" value="ECO:0007669"/>
    <property type="project" value="InterPro"/>
</dbReference>
<feature type="repeat" description="PPR" evidence="3">
    <location>
        <begin position="282"/>
        <end position="316"/>
    </location>
</feature>
<dbReference type="FunFam" id="1.25.40.10:FF:000073">
    <property type="entry name" value="Pentatricopeptide repeat-containing protein chloroplastic"/>
    <property type="match status" value="1"/>
</dbReference>
<evidence type="ECO:0008006" key="6">
    <source>
        <dbReference type="Google" id="ProtNLM"/>
    </source>
</evidence>
<evidence type="ECO:0000256" key="2">
    <source>
        <dbReference type="ARBA" id="ARBA00061659"/>
    </source>
</evidence>
<dbReference type="InterPro" id="IPR002885">
    <property type="entry name" value="PPR_rpt"/>
</dbReference>
<dbReference type="GO" id="GO:0005739">
    <property type="term" value="C:mitochondrion"/>
    <property type="evidence" value="ECO:0007669"/>
    <property type="project" value="UniProtKB-ARBA"/>
</dbReference>
<dbReference type="EMBL" id="CM035409">
    <property type="protein sequence ID" value="KAH7438133.1"/>
    <property type="molecule type" value="Genomic_DNA"/>
</dbReference>
<name>A0A8T2UWN2_CERRI</name>
<dbReference type="PANTHER" id="PTHR47926">
    <property type="entry name" value="PENTATRICOPEPTIDE REPEAT-CONTAINING PROTEIN"/>
    <property type="match status" value="1"/>
</dbReference>
<reference evidence="4" key="1">
    <citation type="submission" date="2021-08" db="EMBL/GenBank/DDBJ databases">
        <title>WGS assembly of Ceratopteris richardii.</title>
        <authorList>
            <person name="Marchant D.B."/>
            <person name="Chen G."/>
            <person name="Jenkins J."/>
            <person name="Shu S."/>
            <person name="Leebens-Mack J."/>
            <person name="Grimwood J."/>
            <person name="Schmutz J."/>
            <person name="Soltis P."/>
            <person name="Soltis D."/>
            <person name="Chen Z.-H."/>
        </authorList>
    </citation>
    <scope>NUCLEOTIDE SEQUENCE</scope>
    <source>
        <strain evidence="4">Whitten #5841</strain>
        <tissue evidence="4">Leaf</tissue>
    </source>
</reference>
<dbReference type="OrthoDB" id="1893323at2759"/>
<feature type="repeat" description="PPR" evidence="3">
    <location>
        <begin position="486"/>
        <end position="520"/>
    </location>
</feature>